<dbReference type="Pfam" id="PF07542">
    <property type="entry name" value="ATP12"/>
    <property type="match status" value="1"/>
</dbReference>
<evidence type="ECO:0000313" key="4">
    <source>
        <dbReference type="EMBL" id="SEG13903.1"/>
    </source>
</evidence>
<dbReference type="EMBL" id="FNUY01000003">
    <property type="protein sequence ID" value="SEG13903.1"/>
    <property type="molecule type" value="Genomic_DNA"/>
</dbReference>
<organism evidence="4 5">
    <name type="scientific">Bosea lathyri</name>
    <dbReference type="NCBI Taxonomy" id="1036778"/>
    <lineage>
        <taxon>Bacteria</taxon>
        <taxon>Pseudomonadati</taxon>
        <taxon>Pseudomonadota</taxon>
        <taxon>Alphaproteobacteria</taxon>
        <taxon>Hyphomicrobiales</taxon>
        <taxon>Boseaceae</taxon>
        <taxon>Bosea</taxon>
    </lineage>
</organism>
<accession>A0A1H5XQI5</accession>
<dbReference type="PANTHER" id="PTHR21013">
    <property type="entry name" value="ATP SYNTHASE MITOCHONDRIAL F1 COMPLEX ASSEMBLY FACTOR 2/ATP12 PROTEIN, MITOCHONDRIAL PRECURSOR"/>
    <property type="match status" value="1"/>
</dbReference>
<dbReference type="InterPro" id="IPR042272">
    <property type="entry name" value="ATP12_ATP_synth-F1-assembly_N"/>
</dbReference>
<keyword evidence="5" id="KW-1185">Reference proteome</keyword>
<sequence>MRYWRAMSTDAFLARFGAPGASQPDPVAAAQSAMRNKLPKRFYETATVLERDGLFHVALDGKTARTPARNPLAVGSRPVAEALAAEWQAQAERVDPAHMPLTRLVNSALDGVADQHLAVRAEIVRYAGSDALCYRASEPEALVARQEEVWEPIRQHVETLIGARFTLTQGVIFAEQPAGTLEAFAGHVDAIPAPLALAGAHNVMTLTGSALVMLALADGHLDADAAWNAAHLDEDYQIGIWGQDEEAAERRVIRRGEFDAAVLLLKHG</sequence>
<gene>
    <name evidence="4" type="ORF">SAMN04488115_103343</name>
</gene>
<evidence type="ECO:0000256" key="1">
    <source>
        <dbReference type="ARBA" id="ARBA00008231"/>
    </source>
</evidence>
<dbReference type="SUPFAM" id="SSF160909">
    <property type="entry name" value="ATP12-like"/>
    <property type="match status" value="1"/>
</dbReference>
<proteinExistence type="inferred from homology"/>
<dbReference type="AlphaFoldDB" id="A0A1H5XQI5"/>
<dbReference type="Gene3D" id="3.30.2180.10">
    <property type="entry name" value="ATP12-like"/>
    <property type="match status" value="1"/>
</dbReference>
<dbReference type="Proteomes" id="UP000236743">
    <property type="component" value="Unassembled WGS sequence"/>
</dbReference>
<keyword evidence="3" id="KW-0143">Chaperone</keyword>
<dbReference type="PANTHER" id="PTHR21013:SF10">
    <property type="entry name" value="ATP SYNTHASE MITOCHONDRIAL F1 COMPLEX ASSEMBLY FACTOR 2"/>
    <property type="match status" value="1"/>
</dbReference>
<evidence type="ECO:0000256" key="2">
    <source>
        <dbReference type="ARBA" id="ARBA00022946"/>
    </source>
</evidence>
<protein>
    <submittedName>
        <fullName evidence="4">Chaperone required for the assembly of the F1-ATPase</fullName>
    </submittedName>
</protein>
<evidence type="ECO:0000313" key="5">
    <source>
        <dbReference type="Proteomes" id="UP000236743"/>
    </source>
</evidence>
<dbReference type="Gene3D" id="1.10.3580.10">
    <property type="entry name" value="ATP12 ATPase"/>
    <property type="match status" value="1"/>
</dbReference>
<dbReference type="InterPro" id="IPR023335">
    <property type="entry name" value="ATP12_ortho_dom_sf"/>
</dbReference>
<evidence type="ECO:0000256" key="3">
    <source>
        <dbReference type="ARBA" id="ARBA00023186"/>
    </source>
</evidence>
<name>A0A1H5XQI5_9HYPH</name>
<reference evidence="4 5" key="1">
    <citation type="submission" date="2016-10" db="EMBL/GenBank/DDBJ databases">
        <authorList>
            <person name="de Groot N.N."/>
        </authorList>
    </citation>
    <scope>NUCLEOTIDE SEQUENCE [LARGE SCALE GENOMIC DNA]</scope>
    <source>
        <strain evidence="4 5">DSM 26656</strain>
    </source>
</reference>
<keyword evidence="2" id="KW-0809">Transit peptide</keyword>
<comment type="similarity">
    <text evidence="1">Belongs to the ATP12 family.</text>
</comment>
<dbReference type="InterPro" id="IPR011419">
    <property type="entry name" value="ATP12_ATP_synth-F1-assembly"/>
</dbReference>
<dbReference type="GO" id="GO:0043461">
    <property type="term" value="P:proton-transporting ATP synthase complex assembly"/>
    <property type="evidence" value="ECO:0007669"/>
    <property type="project" value="InterPro"/>
</dbReference>